<dbReference type="Proteomes" id="UP000284557">
    <property type="component" value="Unassembled WGS sequence"/>
</dbReference>
<protein>
    <submittedName>
        <fullName evidence="1">Uncharacterized protein</fullName>
    </submittedName>
</protein>
<dbReference type="EMBL" id="QXBN01000018">
    <property type="protein sequence ID" value="RIT33873.1"/>
    <property type="molecule type" value="Genomic_DNA"/>
</dbReference>
<evidence type="ECO:0000313" key="1">
    <source>
        <dbReference type="EMBL" id="RIT33873.1"/>
    </source>
</evidence>
<proteinExistence type="predicted"/>
<sequence>MTLAESRARAEQAYVMREIGMKSWSQIRDALGFKSHGAVQLAVKRYAERNPIPSAPSAAAGIVERKRYTLGIALTSLAEAHRKGDHRTVAQLLDAITRADAELAKLYGLGSENVNVNVSVTQSLSEIVAEAEQKMLAAIDAEVVDEPKGIGR</sequence>
<gene>
    <name evidence="1" type="ORF">D2E76_21015</name>
</gene>
<organism evidence="1 2">
    <name type="scientific">Mycobacteroides abscessus</name>
    <dbReference type="NCBI Taxonomy" id="36809"/>
    <lineage>
        <taxon>Bacteria</taxon>
        <taxon>Bacillati</taxon>
        <taxon>Actinomycetota</taxon>
        <taxon>Actinomycetes</taxon>
        <taxon>Mycobacteriales</taxon>
        <taxon>Mycobacteriaceae</taxon>
        <taxon>Mycobacteroides</taxon>
    </lineage>
</organism>
<comment type="caution">
    <text evidence="1">The sequence shown here is derived from an EMBL/GenBank/DDBJ whole genome shotgun (WGS) entry which is preliminary data.</text>
</comment>
<dbReference type="AlphaFoldDB" id="A0ABD7HJY9"/>
<name>A0ABD7HJY9_9MYCO</name>
<evidence type="ECO:0000313" key="2">
    <source>
        <dbReference type="Proteomes" id="UP000284557"/>
    </source>
</evidence>
<reference evidence="1 2" key="1">
    <citation type="submission" date="2018-08" db="EMBL/GenBank/DDBJ databases">
        <title>Linezolid Resistance in Mycobacterium abscessus: MIC Distribution and Comprehensive Investigation of Resistance Mechanisms.</title>
        <authorList>
            <person name="Ye M."/>
            <person name="Xu L."/>
            <person name="Zou Y."/>
            <person name="Li B."/>
            <person name="Guo Q."/>
            <person name="Zhang Y."/>
            <person name="Zhan M."/>
            <person name="Xu B."/>
            <person name="Yu F."/>
            <person name="Zhang Z."/>
            <person name="Chu H."/>
        </authorList>
    </citation>
    <scope>NUCLEOTIDE SEQUENCE [LARGE SCALE GENOMIC DNA]</scope>
    <source>
        <strain evidence="1 2">G143</strain>
    </source>
</reference>
<accession>A0ABD7HJY9</accession>